<dbReference type="AlphaFoldDB" id="A0A381QWU2"/>
<dbReference type="EMBL" id="UINC01001495">
    <property type="protein sequence ID" value="SUZ82197.1"/>
    <property type="molecule type" value="Genomic_DNA"/>
</dbReference>
<evidence type="ECO:0000313" key="1">
    <source>
        <dbReference type="EMBL" id="SUZ82197.1"/>
    </source>
</evidence>
<accession>A0A381QWU2</accession>
<name>A0A381QWU2_9ZZZZ</name>
<reference evidence="1" key="1">
    <citation type="submission" date="2018-05" db="EMBL/GenBank/DDBJ databases">
        <authorList>
            <person name="Lanie J.A."/>
            <person name="Ng W.-L."/>
            <person name="Kazmierczak K.M."/>
            <person name="Andrzejewski T.M."/>
            <person name="Davidsen T.M."/>
            <person name="Wayne K.J."/>
            <person name="Tettelin H."/>
            <person name="Glass J.I."/>
            <person name="Rusch D."/>
            <person name="Podicherti R."/>
            <person name="Tsui H.-C.T."/>
            <person name="Winkler M.E."/>
        </authorList>
    </citation>
    <scope>NUCLEOTIDE SEQUENCE</scope>
</reference>
<protein>
    <submittedName>
        <fullName evidence="1">Uncharacterized protein</fullName>
    </submittedName>
</protein>
<organism evidence="1">
    <name type="scientific">marine metagenome</name>
    <dbReference type="NCBI Taxonomy" id="408172"/>
    <lineage>
        <taxon>unclassified sequences</taxon>
        <taxon>metagenomes</taxon>
        <taxon>ecological metagenomes</taxon>
    </lineage>
</organism>
<sequence>MADKGPKENQKTPNVNFINFQRQLRGIIKDIKEHKKKVGLKKLFGSKHENMHVNGSILLKDAPNNKEIVKYVKQLDKEPSNVESRLMLVNAVLAASKDHSLSAHLNLMLQAAIPIYLGDINATILQIVVYTYRSYLEGLNNIHKQNMMAIKSTVLKNVNMSGIHVSDEDLVDTHVRDGESLKTEIQIAESLIENCEPVIQSIKTKMTSSLSHEEIEELTAEGKASSSFFGGGEEKVNPNKQNMIIGKAVQAIEMLKQIPLLQGAGLDLAKQLGRIDSKLTYPLVMEGRIQMQALKYQLLRIESGDRTARENMAPVYNLAIVAYRKALKLTSKSTPKKADLPVLTEFGNITHYGYIHRDLMRFTEEGVKTLVKLGKDAVDAAVTVDDSFVPLQKRLESSLTQLGEHENVSSDRIKFR</sequence>
<gene>
    <name evidence="1" type="ORF">METZ01_LOCUS35051</name>
</gene>
<proteinExistence type="predicted"/>